<dbReference type="Gene3D" id="2.60.40.790">
    <property type="match status" value="1"/>
</dbReference>
<dbReference type="GO" id="GO:0005634">
    <property type="term" value="C:nucleus"/>
    <property type="evidence" value="ECO:0007669"/>
    <property type="project" value="TreeGrafter"/>
</dbReference>
<dbReference type="InterPro" id="IPR055269">
    <property type="entry name" value="Alpha-crystallin/HSP_16"/>
</dbReference>
<evidence type="ECO:0000313" key="8">
    <source>
        <dbReference type="EMBL" id="KAB0797309.1"/>
    </source>
</evidence>
<dbReference type="GO" id="GO:0005737">
    <property type="term" value="C:cytoplasm"/>
    <property type="evidence" value="ECO:0007669"/>
    <property type="project" value="TreeGrafter"/>
</dbReference>
<dbReference type="InParanoid" id="A0A5N4AJ35"/>
<evidence type="ECO:0000256" key="2">
    <source>
        <dbReference type="PIRNR" id="PIRNR036514"/>
    </source>
</evidence>
<dbReference type="GO" id="GO:0046872">
    <property type="term" value="F:metal ion binding"/>
    <property type="evidence" value="ECO:0007669"/>
    <property type="project" value="UniProtKB-KW"/>
</dbReference>
<dbReference type="Pfam" id="PF00011">
    <property type="entry name" value="HSP20"/>
    <property type="match status" value="1"/>
</dbReference>
<feature type="compositionally biased region" description="Acidic residues" evidence="6">
    <location>
        <begin position="185"/>
        <end position="196"/>
    </location>
</feature>
<dbReference type="EMBL" id="VVIM01000006">
    <property type="protein sequence ID" value="KAB0797309.1"/>
    <property type="molecule type" value="Genomic_DNA"/>
</dbReference>
<keyword evidence="3" id="KW-0479">Metal-binding</keyword>
<dbReference type="InterPro" id="IPR001436">
    <property type="entry name" value="Alpha-crystallin/sHSP_animal"/>
</dbReference>
<evidence type="ECO:0000313" key="9">
    <source>
        <dbReference type="Proteomes" id="UP000327044"/>
    </source>
</evidence>
<dbReference type="SUPFAM" id="SSF49764">
    <property type="entry name" value="HSP20-like chaperones"/>
    <property type="match status" value="1"/>
</dbReference>
<dbReference type="InterPro" id="IPR008978">
    <property type="entry name" value="HSP20-like_chaperone"/>
</dbReference>
<dbReference type="GO" id="GO:0051082">
    <property type="term" value="F:unfolded protein binding"/>
    <property type="evidence" value="ECO:0007669"/>
    <property type="project" value="TreeGrafter"/>
</dbReference>
<evidence type="ECO:0000256" key="6">
    <source>
        <dbReference type="SAM" id="MobiDB-lite"/>
    </source>
</evidence>
<protein>
    <recommendedName>
        <fullName evidence="7">SHSP domain-containing protein</fullName>
    </recommendedName>
</protein>
<comment type="similarity">
    <text evidence="2 4 5">Belongs to the small heat shock protein (HSP20) family.</text>
</comment>
<evidence type="ECO:0000259" key="7">
    <source>
        <dbReference type="PROSITE" id="PS01031"/>
    </source>
</evidence>
<dbReference type="InterPro" id="IPR002068">
    <property type="entry name" value="A-crystallin/Hsp20_dom"/>
</dbReference>
<feature type="binding site" evidence="3">
    <location>
        <position position="111"/>
    </location>
    <ligand>
        <name>Zn(2+)</name>
        <dbReference type="ChEBI" id="CHEBI:29105"/>
        <label>1</label>
    </ligand>
</feature>
<dbReference type="OrthoDB" id="1431247at2759"/>
<sequence length="196" mass="22363">MASYFDQWNQSVVRPSQPVDQRYGVVLESGDLVSPLIIPLNAVYLGKSVSPNYQSSWRSFRYDRRSKVNVNRNQFEINLNVQHFDANELTVKITGNAIIIEGNHDEKHDQHGSVSRQFKRKYLVPNGHNVNKATSVLSGDGILIVSIPRNESVVEERVIPILQGESQDEEQDKRLDEQRSQADEKCEDDQVDEKKA</sequence>
<dbReference type="Proteomes" id="UP000327044">
    <property type="component" value="Unassembled WGS sequence"/>
</dbReference>
<accession>A0A5N4AJ35</accession>
<dbReference type="GO" id="GO:0009408">
    <property type="term" value="P:response to heat"/>
    <property type="evidence" value="ECO:0007669"/>
    <property type="project" value="UniProtKB-ARBA"/>
</dbReference>
<dbReference type="CDD" id="cd06526">
    <property type="entry name" value="metazoan_ACD"/>
    <property type="match status" value="1"/>
</dbReference>
<evidence type="ECO:0000256" key="3">
    <source>
        <dbReference type="PIRSR" id="PIRSR036514-1"/>
    </source>
</evidence>
<organism evidence="8 9">
    <name type="scientific">Photinus pyralis</name>
    <name type="common">Common eastern firefly</name>
    <name type="synonym">Lampyris pyralis</name>
    <dbReference type="NCBI Taxonomy" id="7054"/>
    <lineage>
        <taxon>Eukaryota</taxon>
        <taxon>Metazoa</taxon>
        <taxon>Ecdysozoa</taxon>
        <taxon>Arthropoda</taxon>
        <taxon>Hexapoda</taxon>
        <taxon>Insecta</taxon>
        <taxon>Pterygota</taxon>
        <taxon>Neoptera</taxon>
        <taxon>Endopterygota</taxon>
        <taxon>Coleoptera</taxon>
        <taxon>Polyphaga</taxon>
        <taxon>Elateriformia</taxon>
        <taxon>Elateroidea</taxon>
        <taxon>Lampyridae</taxon>
        <taxon>Lampyrinae</taxon>
        <taxon>Photinus</taxon>
    </lineage>
</organism>
<dbReference type="PRINTS" id="PR00299">
    <property type="entry name" value="ACRYSTALLIN"/>
</dbReference>
<name>A0A5N4AJ35_PHOPY</name>
<dbReference type="PROSITE" id="PS01031">
    <property type="entry name" value="SHSP"/>
    <property type="match status" value="1"/>
</dbReference>
<dbReference type="GO" id="GO:0042026">
    <property type="term" value="P:protein refolding"/>
    <property type="evidence" value="ECO:0007669"/>
    <property type="project" value="TreeGrafter"/>
</dbReference>
<reference evidence="8 9" key="1">
    <citation type="journal article" date="2018" name="Elife">
        <title>Firefly genomes illuminate parallel origins of bioluminescence in beetles.</title>
        <authorList>
            <person name="Fallon T.R."/>
            <person name="Lower S.E."/>
            <person name="Chang C.H."/>
            <person name="Bessho-Uehara M."/>
            <person name="Martin G.J."/>
            <person name="Bewick A.J."/>
            <person name="Behringer M."/>
            <person name="Debat H.J."/>
            <person name="Wong I."/>
            <person name="Day J.C."/>
            <person name="Suvorov A."/>
            <person name="Silva C.J."/>
            <person name="Stanger-Hall K.F."/>
            <person name="Hall D.W."/>
            <person name="Schmitz R.J."/>
            <person name="Nelson D.R."/>
            <person name="Lewis S.M."/>
            <person name="Shigenobu S."/>
            <person name="Bybee S.M."/>
            <person name="Larracuente A.M."/>
            <person name="Oba Y."/>
            <person name="Weng J.K."/>
        </authorList>
    </citation>
    <scope>NUCLEOTIDE SEQUENCE [LARGE SCALE GENOMIC DNA]</scope>
    <source>
        <strain evidence="8">1611_PpyrPB1</strain>
        <tissue evidence="8">Whole body</tissue>
    </source>
</reference>
<gene>
    <name evidence="8" type="ORF">PPYR_08303</name>
</gene>
<feature type="compositionally biased region" description="Basic and acidic residues" evidence="6">
    <location>
        <begin position="171"/>
        <end position="184"/>
    </location>
</feature>
<dbReference type="PIRSF" id="PIRSF036514">
    <property type="entry name" value="Sm_HSP_B1"/>
    <property type="match status" value="1"/>
</dbReference>
<feature type="region of interest" description="Disordered" evidence="6">
    <location>
        <begin position="161"/>
        <end position="196"/>
    </location>
</feature>
<keyword evidence="1" id="KW-0346">Stress response</keyword>
<dbReference type="PANTHER" id="PTHR45640">
    <property type="entry name" value="HEAT SHOCK PROTEIN HSP-12.2-RELATED"/>
    <property type="match status" value="1"/>
</dbReference>
<dbReference type="AlphaFoldDB" id="A0A5N4AJ35"/>
<proteinExistence type="inferred from homology"/>
<evidence type="ECO:0000256" key="4">
    <source>
        <dbReference type="PROSITE-ProRule" id="PRU00285"/>
    </source>
</evidence>
<comment type="caution">
    <text evidence="8">The sequence shown here is derived from an EMBL/GenBank/DDBJ whole genome shotgun (WGS) entry which is preliminary data.</text>
</comment>
<feature type="binding site" evidence="3">
    <location>
        <position position="104"/>
    </location>
    <ligand>
        <name>Zn(2+)</name>
        <dbReference type="ChEBI" id="CHEBI:29105"/>
        <label>1</label>
    </ligand>
</feature>
<keyword evidence="3" id="KW-0862">Zinc</keyword>
<dbReference type="PANTHER" id="PTHR45640:SF13">
    <property type="entry name" value="HEAT SHOCK PROTEIN 22-RELATED"/>
    <property type="match status" value="1"/>
</dbReference>
<keyword evidence="9" id="KW-1185">Reference proteome</keyword>
<feature type="binding site" evidence="3">
    <location>
        <position position="106"/>
    </location>
    <ligand>
        <name>Zn(2+)</name>
        <dbReference type="ChEBI" id="CHEBI:29105"/>
        <label>1</label>
    </ligand>
</feature>
<evidence type="ECO:0000256" key="1">
    <source>
        <dbReference type="ARBA" id="ARBA00023016"/>
    </source>
</evidence>
<feature type="domain" description="SHSP" evidence="7">
    <location>
        <begin position="56"/>
        <end position="164"/>
    </location>
</feature>
<evidence type="ECO:0000256" key="5">
    <source>
        <dbReference type="RuleBase" id="RU003616"/>
    </source>
</evidence>